<gene>
    <name evidence="2" type="ORF">OB914_13165</name>
    <name evidence="1" type="ORF">OB916_13050</name>
</gene>
<evidence type="ECO:0000313" key="2">
    <source>
        <dbReference type="EMBL" id="MCU4727906.1"/>
    </source>
</evidence>
<dbReference type="Proteomes" id="UP001208186">
    <property type="component" value="Unassembled WGS sequence"/>
</dbReference>
<comment type="caution">
    <text evidence="2">The sequence shown here is derived from an EMBL/GenBank/DDBJ whole genome shotgun (WGS) entry which is preliminary data.</text>
</comment>
<organism evidence="2 4">
    <name type="scientific">Halapricum hydrolyticum</name>
    <dbReference type="NCBI Taxonomy" id="2979991"/>
    <lineage>
        <taxon>Archaea</taxon>
        <taxon>Methanobacteriati</taxon>
        <taxon>Methanobacteriota</taxon>
        <taxon>Stenosarchaea group</taxon>
        <taxon>Halobacteria</taxon>
        <taxon>Halobacteriales</taxon>
        <taxon>Haloarculaceae</taxon>
        <taxon>Halapricum</taxon>
    </lineage>
</organism>
<keyword evidence="3" id="KW-1185">Reference proteome</keyword>
<reference evidence="2" key="1">
    <citation type="submission" date="2023-02" db="EMBL/GenBank/DDBJ databases">
        <title>Enrichment on poylsaccharides allowed isolation of novel metabolic and taxonomic groups of Haloarchaea.</title>
        <authorList>
            <person name="Sorokin D.Y."/>
            <person name="Elcheninov A.G."/>
            <person name="Khizhniak T.V."/>
            <person name="Kolganova T.V."/>
            <person name="Kublanov I.V."/>
        </authorList>
    </citation>
    <scope>NUCLEOTIDE SEQUENCE</scope>
    <source>
        <strain evidence="1 3">HArc-curdl5-1</strain>
        <strain evidence="2">HArc-curdl7</strain>
    </source>
</reference>
<evidence type="ECO:0000313" key="3">
    <source>
        <dbReference type="Proteomes" id="UP001208186"/>
    </source>
</evidence>
<dbReference type="EMBL" id="JAOPKC010000018">
    <property type="protein sequence ID" value="MCU4718977.1"/>
    <property type="molecule type" value="Genomic_DNA"/>
</dbReference>
<dbReference type="AlphaFoldDB" id="A0AAE3LFL1"/>
<evidence type="ECO:0000313" key="4">
    <source>
        <dbReference type="Proteomes" id="UP001209746"/>
    </source>
</evidence>
<dbReference type="EMBL" id="JAOPKD010000016">
    <property type="protein sequence ID" value="MCU4727906.1"/>
    <property type="molecule type" value="Genomic_DNA"/>
</dbReference>
<dbReference type="Proteomes" id="UP001209746">
    <property type="component" value="Unassembled WGS sequence"/>
</dbReference>
<dbReference type="RefSeq" id="WP_315909730.1">
    <property type="nucleotide sequence ID" value="NZ_JAOPKC010000018.1"/>
</dbReference>
<evidence type="ECO:0008006" key="5">
    <source>
        <dbReference type="Google" id="ProtNLM"/>
    </source>
</evidence>
<sequence length="360" mass="41015">MTLKIVEGAYPFVLTGFESWVTWEYIDGRKQPFSPWSDAENEYSWSDPENFTDYETAKKWGDMHPELEGVGFVVQRQGDAYQEPADPVFLVDLDDVVDTETGEVHPFALMLVDRMDSYADLSVSGSGIHIYGVGELPDGVKTIQDDLPAHPDFPNAEIEVYDGKRFTAVTGTWLNRSNREVTECDYWIRRLSRRFTTTTPTNNTPIETPDIDNSEFDDVETTDDIDELSKAIQSVGESDLRLKSTETRERDSGVIDYDPAYRKSESGTGLAWLPDNEIWMDRDGEHYMDALALVAVEERIITSPSDYPSGEDYWKAVQRLRERGASIPRYEEKPADLHGLYAKAESDDEEREQFLKALQV</sequence>
<name>A0AAE3LFL1_9EURY</name>
<protein>
    <recommendedName>
        <fullName evidence="5">DNA primase/polymerase bifunctional N-terminal domain-containing protein</fullName>
    </recommendedName>
</protein>
<proteinExistence type="predicted"/>
<accession>A0AAE3LFL1</accession>
<evidence type="ECO:0000313" key="1">
    <source>
        <dbReference type="EMBL" id="MCU4718977.1"/>
    </source>
</evidence>